<evidence type="ECO:0000256" key="6">
    <source>
        <dbReference type="ARBA" id="ARBA00022741"/>
    </source>
</evidence>
<evidence type="ECO:0000256" key="4">
    <source>
        <dbReference type="ARBA" id="ARBA00022490"/>
    </source>
</evidence>
<dbReference type="InterPro" id="IPR002300">
    <property type="entry name" value="aa-tRNA-synth_Ia"/>
</dbReference>
<evidence type="ECO:0000256" key="8">
    <source>
        <dbReference type="ARBA" id="ARBA00022917"/>
    </source>
</evidence>
<gene>
    <name evidence="15" type="ORF">MNBD_ACTINO02-2763</name>
</gene>
<proteinExistence type="inferred from homology"/>
<dbReference type="CDD" id="cd07962">
    <property type="entry name" value="Anticodon_Ia_Val"/>
    <property type="match status" value="1"/>
</dbReference>
<keyword evidence="9" id="KW-0175">Coiled coil</keyword>
<evidence type="ECO:0000256" key="10">
    <source>
        <dbReference type="ARBA" id="ARBA00023146"/>
    </source>
</evidence>
<comment type="subunit">
    <text evidence="2">Monomer.</text>
</comment>
<dbReference type="GO" id="GO:0005829">
    <property type="term" value="C:cytosol"/>
    <property type="evidence" value="ECO:0007669"/>
    <property type="project" value="TreeGrafter"/>
</dbReference>
<evidence type="ECO:0000259" key="14">
    <source>
        <dbReference type="Pfam" id="PF08264"/>
    </source>
</evidence>
<dbReference type="InterPro" id="IPR014729">
    <property type="entry name" value="Rossmann-like_a/b/a_fold"/>
</dbReference>
<dbReference type="GO" id="GO:0005524">
    <property type="term" value="F:ATP binding"/>
    <property type="evidence" value="ECO:0007669"/>
    <property type="project" value="UniProtKB-KW"/>
</dbReference>
<keyword evidence="4" id="KW-0963">Cytoplasm</keyword>
<dbReference type="NCBIfam" id="TIGR00422">
    <property type="entry name" value="valS"/>
    <property type="match status" value="1"/>
</dbReference>
<reference evidence="15" key="1">
    <citation type="submission" date="2018-06" db="EMBL/GenBank/DDBJ databases">
        <authorList>
            <person name="Zhirakovskaya E."/>
        </authorList>
    </citation>
    <scope>NUCLEOTIDE SEQUENCE</scope>
</reference>
<feature type="non-terminal residue" evidence="15">
    <location>
        <position position="682"/>
    </location>
</feature>
<keyword evidence="6" id="KW-0547">Nucleotide-binding</keyword>
<dbReference type="HAMAP" id="MF_02004">
    <property type="entry name" value="Val_tRNA_synth_type1"/>
    <property type="match status" value="1"/>
</dbReference>
<dbReference type="Pfam" id="PF08264">
    <property type="entry name" value="Anticodon_1"/>
    <property type="match status" value="1"/>
</dbReference>
<dbReference type="PANTHER" id="PTHR11946:SF93">
    <property type="entry name" value="VALINE--TRNA LIGASE, CHLOROPLASTIC_MITOCHONDRIAL 2"/>
    <property type="match status" value="1"/>
</dbReference>
<feature type="domain" description="Aminoacyl-tRNA synthetase class Ia" evidence="13">
    <location>
        <begin position="14"/>
        <end position="558"/>
    </location>
</feature>
<name>A0A3B0SH61_9ZZZZ</name>
<organism evidence="15">
    <name type="scientific">hydrothermal vent metagenome</name>
    <dbReference type="NCBI Taxonomy" id="652676"/>
    <lineage>
        <taxon>unclassified sequences</taxon>
        <taxon>metagenomes</taxon>
        <taxon>ecological metagenomes</taxon>
    </lineage>
</organism>
<dbReference type="SUPFAM" id="SSF50677">
    <property type="entry name" value="ValRS/IleRS/LeuRS editing domain"/>
    <property type="match status" value="1"/>
</dbReference>
<dbReference type="Gene3D" id="3.90.740.10">
    <property type="entry name" value="Valyl/Leucyl/Isoleucyl-tRNA synthetase, editing domain"/>
    <property type="match status" value="1"/>
</dbReference>
<dbReference type="SUPFAM" id="SSF52374">
    <property type="entry name" value="Nucleotidylyl transferase"/>
    <property type="match status" value="1"/>
</dbReference>
<comment type="subcellular location">
    <subcellularLocation>
        <location evidence="1">Cytoplasm</location>
    </subcellularLocation>
</comment>
<evidence type="ECO:0000256" key="12">
    <source>
        <dbReference type="ARBA" id="ARBA00047552"/>
    </source>
</evidence>
<dbReference type="FunFam" id="3.40.50.620:FF:000032">
    <property type="entry name" value="Valine--tRNA ligase"/>
    <property type="match status" value="1"/>
</dbReference>
<keyword evidence="10 15" id="KW-0030">Aminoacyl-tRNA synthetase</keyword>
<dbReference type="InterPro" id="IPR001412">
    <property type="entry name" value="aa-tRNA-synth_I_CS"/>
</dbReference>
<feature type="domain" description="Methionyl/Valyl/Leucyl/Isoleucyl-tRNA synthetase anticodon-binding" evidence="14">
    <location>
        <begin position="604"/>
        <end position="682"/>
    </location>
</feature>
<evidence type="ECO:0000256" key="1">
    <source>
        <dbReference type="ARBA" id="ARBA00004496"/>
    </source>
</evidence>
<dbReference type="AlphaFoldDB" id="A0A3B0SH61"/>
<dbReference type="InterPro" id="IPR033705">
    <property type="entry name" value="Anticodon_Ia_Val"/>
</dbReference>
<evidence type="ECO:0000259" key="13">
    <source>
        <dbReference type="Pfam" id="PF00133"/>
    </source>
</evidence>
<dbReference type="FunFam" id="3.40.50.620:FF:000098">
    <property type="entry name" value="Valine--tRNA ligase"/>
    <property type="match status" value="1"/>
</dbReference>
<dbReference type="GO" id="GO:0002161">
    <property type="term" value="F:aminoacyl-tRNA deacylase activity"/>
    <property type="evidence" value="ECO:0007669"/>
    <property type="project" value="InterPro"/>
</dbReference>
<evidence type="ECO:0000256" key="2">
    <source>
        <dbReference type="ARBA" id="ARBA00011245"/>
    </source>
</evidence>
<dbReference type="SUPFAM" id="SSF47323">
    <property type="entry name" value="Anticodon-binding domain of a subclass of class I aminoacyl-tRNA synthetases"/>
    <property type="match status" value="1"/>
</dbReference>
<evidence type="ECO:0000256" key="11">
    <source>
        <dbReference type="ARBA" id="ARBA00029936"/>
    </source>
</evidence>
<dbReference type="CDD" id="cd00817">
    <property type="entry name" value="ValRS_core"/>
    <property type="match status" value="1"/>
</dbReference>
<dbReference type="EMBL" id="UOEK01000261">
    <property type="protein sequence ID" value="VAW03493.1"/>
    <property type="molecule type" value="Genomic_DNA"/>
</dbReference>
<dbReference type="NCBIfam" id="NF004349">
    <property type="entry name" value="PRK05729.1"/>
    <property type="match status" value="1"/>
</dbReference>
<dbReference type="PANTHER" id="PTHR11946">
    <property type="entry name" value="VALYL-TRNA SYNTHETASES"/>
    <property type="match status" value="1"/>
</dbReference>
<evidence type="ECO:0000256" key="3">
    <source>
        <dbReference type="ARBA" id="ARBA00013169"/>
    </source>
</evidence>
<protein>
    <recommendedName>
        <fullName evidence="3">valine--tRNA ligase</fullName>
        <ecNumber evidence="3">6.1.1.9</ecNumber>
    </recommendedName>
    <alternativeName>
        <fullName evidence="11">Valyl-tRNA synthetase</fullName>
    </alternativeName>
</protein>
<dbReference type="InterPro" id="IPR009008">
    <property type="entry name" value="Val/Leu/Ile-tRNA-synth_edit"/>
</dbReference>
<dbReference type="GO" id="GO:0004832">
    <property type="term" value="F:valine-tRNA ligase activity"/>
    <property type="evidence" value="ECO:0007669"/>
    <property type="project" value="UniProtKB-EC"/>
</dbReference>
<keyword evidence="7" id="KW-0067">ATP-binding</keyword>
<evidence type="ECO:0000256" key="7">
    <source>
        <dbReference type="ARBA" id="ARBA00022840"/>
    </source>
</evidence>
<evidence type="ECO:0000313" key="15">
    <source>
        <dbReference type="EMBL" id="VAW03493.1"/>
    </source>
</evidence>
<dbReference type="Gene3D" id="3.40.50.620">
    <property type="entry name" value="HUPs"/>
    <property type="match status" value="2"/>
</dbReference>
<dbReference type="EC" id="6.1.1.9" evidence="3"/>
<keyword evidence="8" id="KW-0648">Protein biosynthesis</keyword>
<dbReference type="InterPro" id="IPR009080">
    <property type="entry name" value="tRNAsynth_Ia_anticodon-bd"/>
</dbReference>
<dbReference type="Gene3D" id="1.10.730.10">
    <property type="entry name" value="Isoleucyl-tRNA Synthetase, Domain 1"/>
    <property type="match status" value="1"/>
</dbReference>
<keyword evidence="5 15" id="KW-0436">Ligase</keyword>
<dbReference type="PRINTS" id="PR00986">
    <property type="entry name" value="TRNASYNTHVAL"/>
</dbReference>
<sequence length="682" mass="76422">MQSTYDPKAIESRWYQRWEDAEAFRPEVNPDGEPFTIAIPPPNVTGVLHMGHALDGSLQDAIIRRKRMQGYAALWVPGMDHAGIATQNVVERDLKSEGLTRHDLGRQAFEEQVWEWKHARGGQIVHQLRTMGFSCDWTRERFTLDEGLSVAVREVFVSLYEEGLIYRGLRIINWCPVCATAISDIEVEHEDEIGTLTEFTYPLEDGTGGITVATTRPETMLGDTGIAVHPDDERYSGLVGKMVRLPLMDRLIPIVADSGVDLEFGTGAVKVTPAHDPLDYEIGQRHGLDSVIVIGTDARITEAGGQFAGMDRFEARVAVLDALSKLGVVGAAEEHHHSVGHCSRSGDVIEPLLSTQWFVKTQPLAEPAIELIKSGDAQFSPKRWENNYFRWMEDIRDWCISRQLWWGHRIPAWYCDDCDEIIVSRTDVEKCTACGGSVTADEDVLDTWFSSALWPFSTLGWPDKTADFDRYYPTNVLVTGHDIIFFWVARMLMMGVKFTGQTPFTDVVIHGLVRTEDGAKMSKSSGNVIDPLDLVEKYGADAVRLSLLQAAAPGHDIPLDEAWVEAARRFGNKLWNGVRFVTLQLDGAAVPATGGYPEAPVGIDAWILDRLHQVVREYDDLLDRYRFSDAVGLVYNFVWSEVFDWYLELSKATLRDPGRAAATKQTLGVVIRDVLKMFHPII</sequence>
<evidence type="ECO:0000256" key="5">
    <source>
        <dbReference type="ARBA" id="ARBA00022598"/>
    </source>
</evidence>
<dbReference type="InterPro" id="IPR002303">
    <property type="entry name" value="Valyl-tRNA_ligase"/>
</dbReference>
<dbReference type="InterPro" id="IPR013155">
    <property type="entry name" value="M/V/L/I-tRNA-synth_anticd-bd"/>
</dbReference>
<accession>A0A3B0SH61</accession>
<comment type="catalytic activity">
    <reaction evidence="12">
        <text>tRNA(Val) + L-valine + ATP = L-valyl-tRNA(Val) + AMP + diphosphate</text>
        <dbReference type="Rhea" id="RHEA:10704"/>
        <dbReference type="Rhea" id="RHEA-COMP:9672"/>
        <dbReference type="Rhea" id="RHEA-COMP:9708"/>
        <dbReference type="ChEBI" id="CHEBI:30616"/>
        <dbReference type="ChEBI" id="CHEBI:33019"/>
        <dbReference type="ChEBI" id="CHEBI:57762"/>
        <dbReference type="ChEBI" id="CHEBI:78442"/>
        <dbReference type="ChEBI" id="CHEBI:78537"/>
        <dbReference type="ChEBI" id="CHEBI:456215"/>
        <dbReference type="EC" id="6.1.1.9"/>
    </reaction>
</comment>
<dbReference type="FunFam" id="3.90.740.10:FF:000005">
    <property type="entry name" value="Valine--tRNA ligase, mitochondrial"/>
    <property type="match status" value="1"/>
</dbReference>
<dbReference type="GO" id="GO:0006438">
    <property type="term" value="P:valyl-tRNA aminoacylation"/>
    <property type="evidence" value="ECO:0007669"/>
    <property type="project" value="InterPro"/>
</dbReference>
<dbReference type="Pfam" id="PF00133">
    <property type="entry name" value="tRNA-synt_1"/>
    <property type="match status" value="1"/>
</dbReference>
<dbReference type="PROSITE" id="PS00178">
    <property type="entry name" value="AA_TRNA_LIGASE_I"/>
    <property type="match status" value="1"/>
</dbReference>
<evidence type="ECO:0000256" key="9">
    <source>
        <dbReference type="ARBA" id="ARBA00023054"/>
    </source>
</evidence>